<dbReference type="Proteomes" id="UP001058074">
    <property type="component" value="Unassembled WGS sequence"/>
</dbReference>
<organism evidence="1 2">
    <name type="scientific">Inconstantimicrobium mannanitabidum</name>
    <dbReference type="NCBI Taxonomy" id="1604901"/>
    <lineage>
        <taxon>Bacteria</taxon>
        <taxon>Bacillati</taxon>
        <taxon>Bacillota</taxon>
        <taxon>Clostridia</taxon>
        <taxon>Eubacteriales</taxon>
        <taxon>Clostridiaceae</taxon>
        <taxon>Inconstantimicrobium</taxon>
    </lineage>
</organism>
<proteinExistence type="predicted"/>
<reference evidence="1" key="1">
    <citation type="journal article" date="2025" name="Int. J. Syst. Evol. Microbiol.">
        <title>Inconstantimicrobium mannanitabidum sp. nov., a novel member of the family Clostridiaceae isolated from anoxic soil under the treatment of reductive soil disinfestation.</title>
        <authorList>
            <person name="Ueki A."/>
            <person name="Tonouchi A."/>
            <person name="Honma S."/>
            <person name="Kaku N."/>
            <person name="Ueki K."/>
        </authorList>
    </citation>
    <scope>NUCLEOTIDE SEQUENCE</scope>
    <source>
        <strain evidence="1">TW13</strain>
    </source>
</reference>
<evidence type="ECO:0000313" key="2">
    <source>
        <dbReference type="Proteomes" id="UP001058074"/>
    </source>
</evidence>
<gene>
    <name evidence="1" type="primary">lysA</name>
    <name evidence="1" type="ORF">rsdtw13_36480</name>
</gene>
<evidence type="ECO:0000313" key="1">
    <source>
        <dbReference type="EMBL" id="GKX68390.1"/>
    </source>
</evidence>
<dbReference type="EMBL" id="BROD01000001">
    <property type="protein sequence ID" value="GKX68390.1"/>
    <property type="molecule type" value="Genomic_DNA"/>
</dbReference>
<protein>
    <submittedName>
        <fullName evidence="1">Diaminopimelate decarboxylase</fullName>
    </submittedName>
</protein>
<keyword evidence="2" id="KW-1185">Reference proteome</keyword>
<comment type="caution">
    <text evidence="1">The sequence shown here is derived from an EMBL/GenBank/DDBJ whole genome shotgun (WGS) entry which is preliminary data.</text>
</comment>
<name>A0ACB5RH33_9CLOT</name>
<accession>A0ACB5RH33</accession>
<sequence>MDDSILMKCLKVNNGPMYIYDKKNIIDKLLVLSDALFDDAKIYYSMKANPLLGICKLMINNGCGIEVASKGELFVALKAGASPKNIIFTSPGKTYDEIDYAIDCDIKVINVDSFEEIKIINKLGENKNKIVKVGLRINPSVSFSNAKIKMTGVSSQFGIEEGCIDQYFIDEILKMKYVEVVGIQVYMGTNILDSNDIVKNSKYIIDLCISLEDKFKYKFKYLNLGGGFGIPYFKNEPMLDINDLKIQMNVLYENYRSSLSDKDIIFESGRFLMAESGCFITKVLYKKESKGQKYIICDGGSNFHSASAFLGRFIRNNYPMHVLNKNNDIKEKFNVVGPLCTPTDVIGQNVELDCHINVNDYIVIEKSGAYGLTYSPCLFLGHEMPNEYLYDGEDFVLLRSKGNLEDVLINQSIK</sequence>